<evidence type="ECO:0000313" key="3">
    <source>
        <dbReference type="EMBL" id="CAK9021497.1"/>
    </source>
</evidence>
<feature type="non-terminal residue" evidence="3">
    <location>
        <position position="204"/>
    </location>
</feature>
<evidence type="ECO:0000256" key="1">
    <source>
        <dbReference type="SAM" id="MobiDB-lite"/>
    </source>
</evidence>
<sequence length="204" mass="23111">MSSPRSPRGNESPRGVESPQVEGSPRGGSPRGKSCWNWSDNESEGGDSEESLDAERPDKAKETVQERREPLRSKIKRCFRAFCRRITRCPKCRCCVYTMPCFYCCAPDQMLDREVLIEQLKAASSGKAPSMNLVEETMAADQERMAHHKKKWRSRWRVCSCCCCCSLLGGFIALVLLYATSPWQQLCDDCGWNKRAYFAAALHP</sequence>
<feature type="compositionally biased region" description="Basic and acidic residues" evidence="1">
    <location>
        <begin position="53"/>
        <end position="68"/>
    </location>
</feature>
<gene>
    <name evidence="3" type="ORF">CCMP2556_LOCUS14466</name>
</gene>
<dbReference type="EMBL" id="CAXAMN010007424">
    <property type="protein sequence ID" value="CAK9021497.1"/>
    <property type="molecule type" value="Genomic_DNA"/>
</dbReference>
<feature type="transmembrane region" description="Helical" evidence="2">
    <location>
        <begin position="158"/>
        <end position="179"/>
    </location>
</feature>
<keyword evidence="2" id="KW-0472">Membrane</keyword>
<feature type="region of interest" description="Disordered" evidence="1">
    <location>
        <begin position="1"/>
        <end position="68"/>
    </location>
</feature>
<comment type="caution">
    <text evidence="3">The sequence shown here is derived from an EMBL/GenBank/DDBJ whole genome shotgun (WGS) entry which is preliminary data.</text>
</comment>
<dbReference type="Proteomes" id="UP001642484">
    <property type="component" value="Unassembled WGS sequence"/>
</dbReference>
<name>A0ABP0K4K0_9DINO</name>
<keyword evidence="4" id="KW-1185">Reference proteome</keyword>
<evidence type="ECO:0000313" key="4">
    <source>
        <dbReference type="Proteomes" id="UP001642484"/>
    </source>
</evidence>
<evidence type="ECO:0000256" key="2">
    <source>
        <dbReference type="SAM" id="Phobius"/>
    </source>
</evidence>
<accession>A0ABP0K4K0</accession>
<protein>
    <submittedName>
        <fullName evidence="3">Uncharacterized protein</fullName>
    </submittedName>
</protein>
<organism evidence="3 4">
    <name type="scientific">Durusdinium trenchii</name>
    <dbReference type="NCBI Taxonomy" id="1381693"/>
    <lineage>
        <taxon>Eukaryota</taxon>
        <taxon>Sar</taxon>
        <taxon>Alveolata</taxon>
        <taxon>Dinophyceae</taxon>
        <taxon>Suessiales</taxon>
        <taxon>Symbiodiniaceae</taxon>
        <taxon>Durusdinium</taxon>
    </lineage>
</organism>
<keyword evidence="2" id="KW-0812">Transmembrane</keyword>
<feature type="compositionally biased region" description="Acidic residues" evidence="1">
    <location>
        <begin position="41"/>
        <end position="52"/>
    </location>
</feature>
<proteinExistence type="predicted"/>
<keyword evidence="2" id="KW-1133">Transmembrane helix</keyword>
<reference evidence="3 4" key="1">
    <citation type="submission" date="2024-02" db="EMBL/GenBank/DDBJ databases">
        <authorList>
            <person name="Chen Y."/>
            <person name="Shah S."/>
            <person name="Dougan E. K."/>
            <person name="Thang M."/>
            <person name="Chan C."/>
        </authorList>
    </citation>
    <scope>NUCLEOTIDE SEQUENCE [LARGE SCALE GENOMIC DNA]</scope>
</reference>